<dbReference type="AlphaFoldDB" id="A0A6J1MBG4"/>
<dbReference type="InterPro" id="IPR036291">
    <property type="entry name" value="NAD(P)-bd_dom_sf"/>
</dbReference>
<dbReference type="PRINTS" id="PR00081">
    <property type="entry name" value="GDHRDH"/>
</dbReference>
<dbReference type="PANTHER" id="PTHR43157:SF31">
    <property type="entry name" value="PHOSPHATIDYLINOSITOL-GLYCAN BIOSYNTHESIS CLASS F PROTEIN"/>
    <property type="match status" value="1"/>
</dbReference>
<dbReference type="FunFam" id="3.40.50.720:FF:000145">
    <property type="entry name" value="Retinol dehydrogenase 12"/>
    <property type="match status" value="1"/>
</dbReference>
<comment type="pathway">
    <text evidence="1">Cofactor metabolism; retinol metabolism.</text>
</comment>
<evidence type="ECO:0000313" key="9">
    <source>
        <dbReference type="RefSeq" id="XP_023177892.1"/>
    </source>
</evidence>
<dbReference type="GeneID" id="111604178"/>
<dbReference type="SUPFAM" id="SSF51735">
    <property type="entry name" value="NAD(P)-binding Rossmann-fold domains"/>
    <property type="match status" value="1"/>
</dbReference>
<dbReference type="Proteomes" id="UP000504633">
    <property type="component" value="Unplaced"/>
</dbReference>
<dbReference type="GO" id="GO:0052650">
    <property type="term" value="F:all-trans-retinol dehydrogenase (NADP+) activity"/>
    <property type="evidence" value="ECO:0007669"/>
    <property type="project" value="UniProtKB-EC"/>
</dbReference>
<keyword evidence="3" id="KW-0521">NADP</keyword>
<protein>
    <recommendedName>
        <fullName evidence="2">NADP-retinol dehydrogenase</fullName>
        <ecNumber evidence="2">1.1.1.300</ecNumber>
    </recommendedName>
</protein>
<dbReference type="InterPro" id="IPR002347">
    <property type="entry name" value="SDR_fam"/>
</dbReference>
<evidence type="ECO:0000256" key="7">
    <source>
        <dbReference type="RuleBase" id="RU000363"/>
    </source>
</evidence>
<proteinExistence type="inferred from homology"/>
<evidence type="ECO:0000256" key="4">
    <source>
        <dbReference type="ARBA" id="ARBA00023002"/>
    </source>
</evidence>
<dbReference type="OMA" id="VMRCPKS"/>
<evidence type="ECO:0000256" key="6">
    <source>
        <dbReference type="ARBA" id="ARBA00050568"/>
    </source>
</evidence>
<comment type="catalytic activity">
    <reaction evidence="6">
        <text>all-trans-retinol + NADP(+) = all-trans-retinal + NADPH + H(+)</text>
        <dbReference type="Rhea" id="RHEA:25033"/>
        <dbReference type="ChEBI" id="CHEBI:15378"/>
        <dbReference type="ChEBI" id="CHEBI:17336"/>
        <dbReference type="ChEBI" id="CHEBI:17898"/>
        <dbReference type="ChEBI" id="CHEBI:57783"/>
        <dbReference type="ChEBI" id="CHEBI:58349"/>
        <dbReference type="EC" id="1.1.1.300"/>
    </reaction>
</comment>
<dbReference type="KEGG" id="dhe:111604178"/>
<dbReference type="Gene3D" id="3.40.50.720">
    <property type="entry name" value="NAD(P)-binding Rossmann-like Domain"/>
    <property type="match status" value="1"/>
</dbReference>
<evidence type="ECO:0000313" key="10">
    <source>
        <dbReference type="RefSeq" id="XP_030081416.1"/>
    </source>
</evidence>
<comment type="similarity">
    <text evidence="7">Belongs to the short-chain dehydrogenases/reductases (SDR) family.</text>
</comment>
<organism evidence="8 9">
    <name type="scientific">Drosophila hydei</name>
    <name type="common">Fruit fly</name>
    <dbReference type="NCBI Taxonomy" id="7224"/>
    <lineage>
        <taxon>Eukaryota</taxon>
        <taxon>Metazoa</taxon>
        <taxon>Ecdysozoa</taxon>
        <taxon>Arthropoda</taxon>
        <taxon>Hexapoda</taxon>
        <taxon>Insecta</taxon>
        <taxon>Pterygota</taxon>
        <taxon>Neoptera</taxon>
        <taxon>Endopterygota</taxon>
        <taxon>Diptera</taxon>
        <taxon>Brachycera</taxon>
        <taxon>Muscomorpha</taxon>
        <taxon>Ephydroidea</taxon>
        <taxon>Drosophilidae</taxon>
        <taxon>Drosophila</taxon>
    </lineage>
</organism>
<evidence type="ECO:0000256" key="3">
    <source>
        <dbReference type="ARBA" id="ARBA00022857"/>
    </source>
</evidence>
<evidence type="ECO:0000256" key="1">
    <source>
        <dbReference type="ARBA" id="ARBA00004891"/>
    </source>
</evidence>
<keyword evidence="4" id="KW-0560">Oxidoreductase</keyword>
<gene>
    <name evidence="9 10" type="primary">LOC111604178</name>
</gene>
<evidence type="ECO:0000256" key="5">
    <source>
        <dbReference type="ARBA" id="ARBA00023098"/>
    </source>
</evidence>
<keyword evidence="8" id="KW-1185">Reference proteome</keyword>
<dbReference type="EC" id="1.1.1.300" evidence="2"/>
<dbReference type="OrthoDB" id="191139at2759"/>
<accession>A0A6J1MBG4</accession>
<evidence type="ECO:0000256" key="2">
    <source>
        <dbReference type="ARBA" id="ARBA00012852"/>
    </source>
</evidence>
<dbReference type="RefSeq" id="XP_030081416.1">
    <property type="nucleotide sequence ID" value="XM_030225556.1"/>
</dbReference>
<sequence length="344" mass="38577">MSLFTFLKSRPIFWLSVAGTTVGGACFIKDLMQGCNFTKETDECNTVAIVTGSNTGIGKETVRELARRRAIVYMACRDMKKCEAAREEIVLETKNKFVYCRECDLASLDSIRNFVSTFKREQDSLHILINNAGIMRCPRMLTADGFEMQLGVNHLGHFLLTNLMLDLLLKSAPSRIVNVSSLAHTRGEINTTDLNSEHSYDEAKAYNQSKLANVLFTLELARRLKGTGVTAYAVHPGIVDTEIFRHMGFFSNFFAGLFVRPLFWPFVKTVHNGAQTTLYAALDPDLEEISGVYISDCKIQMPAPVATDTQLAKWLWAVSEKWTRAEILEVKTVKNTVPILKDVV</sequence>
<dbReference type="PANTHER" id="PTHR43157">
    <property type="entry name" value="PHOSPHATIDYLINOSITOL-GLYCAN BIOSYNTHESIS CLASS F PROTEIN-RELATED"/>
    <property type="match status" value="1"/>
</dbReference>
<dbReference type="RefSeq" id="XP_023177892.1">
    <property type="nucleotide sequence ID" value="XM_023322124.2"/>
</dbReference>
<keyword evidence="5" id="KW-0443">Lipid metabolism</keyword>
<dbReference type="PRINTS" id="PR00080">
    <property type="entry name" value="SDRFAMILY"/>
</dbReference>
<name>A0A6J1MBG4_DROHY</name>
<dbReference type="Pfam" id="PF00106">
    <property type="entry name" value="adh_short"/>
    <property type="match status" value="1"/>
</dbReference>
<reference evidence="9 10" key="1">
    <citation type="submission" date="2025-04" db="UniProtKB">
        <authorList>
            <consortium name="RefSeq"/>
        </authorList>
    </citation>
    <scope>IDENTIFICATION</scope>
    <source>
        <strain evidence="9 10">15085-1641.00</strain>
        <tissue evidence="9 10">Whole body</tissue>
    </source>
</reference>
<evidence type="ECO:0000313" key="8">
    <source>
        <dbReference type="Proteomes" id="UP000504633"/>
    </source>
</evidence>